<protein>
    <submittedName>
        <fullName evidence="3">Uncharacterized protein</fullName>
    </submittedName>
</protein>
<name>A0A8H7D4J1_9AGAR</name>
<sequence length="446" mass="49197">MPERTGPRFSLSFWGMVGAVMIALKLKESMDDCKYLRSSENKAIDRAILSDKQVSTEEEGRIALGDGEPSAYRDVEGNEEAISLINTDITVTRPKRKRAKCCMCCGLDCSLFWKAFGIVVGIFVVWNGFKLIKWALTPSPTGLEDMPTYSTSLGCVSAPYTYAGKPTSFNVPIGSENADHGFDIRGGAVGTITVLEGQPSATKVTYDVTIRSNDKSLLNDIVFDHPVDQDAEVKDSHLLIVTPRPSEEKCIRYDVKMYVPPTLKKLHLQSHTVSHVQFDPESHIQLDDFFVTLFSPKRLNMILPPQQPPLAQDAARGVRGRGRGVMNVRVHPTLALDPASPEVATLRTTSGSGRTDIFYVTTGAHVHRPISSTHMSSMNADMYLTYRDAQYSGLIELAAKSYTATGVSKIGPPDAESQEKWTHWVGDEQGQDELSIKTRGWAGVYF</sequence>
<dbReference type="EMBL" id="JACAZI010000004">
    <property type="protein sequence ID" value="KAF7361959.1"/>
    <property type="molecule type" value="Genomic_DNA"/>
</dbReference>
<keyword evidence="2" id="KW-0732">Signal</keyword>
<keyword evidence="4" id="KW-1185">Reference proteome</keyword>
<keyword evidence="1" id="KW-0812">Transmembrane</keyword>
<dbReference type="OrthoDB" id="2991206at2759"/>
<accession>A0A8H7D4J1</accession>
<feature type="transmembrane region" description="Helical" evidence="1">
    <location>
        <begin position="101"/>
        <end position="126"/>
    </location>
</feature>
<evidence type="ECO:0000313" key="4">
    <source>
        <dbReference type="Proteomes" id="UP000620124"/>
    </source>
</evidence>
<feature type="chain" id="PRO_5034416804" evidence="2">
    <location>
        <begin position="20"/>
        <end position="446"/>
    </location>
</feature>
<evidence type="ECO:0000313" key="3">
    <source>
        <dbReference type="EMBL" id="KAF7361959.1"/>
    </source>
</evidence>
<proteinExistence type="predicted"/>
<gene>
    <name evidence="3" type="ORF">MVEN_00540900</name>
</gene>
<reference evidence="3" key="1">
    <citation type="submission" date="2020-05" db="EMBL/GenBank/DDBJ databases">
        <title>Mycena genomes resolve the evolution of fungal bioluminescence.</title>
        <authorList>
            <person name="Tsai I.J."/>
        </authorList>
    </citation>
    <scope>NUCLEOTIDE SEQUENCE</scope>
    <source>
        <strain evidence="3">CCC161011</strain>
    </source>
</reference>
<dbReference type="Proteomes" id="UP000620124">
    <property type="component" value="Unassembled WGS sequence"/>
</dbReference>
<feature type="signal peptide" evidence="2">
    <location>
        <begin position="1"/>
        <end position="19"/>
    </location>
</feature>
<keyword evidence="1" id="KW-1133">Transmembrane helix</keyword>
<dbReference type="AlphaFoldDB" id="A0A8H7D4J1"/>
<comment type="caution">
    <text evidence="3">The sequence shown here is derived from an EMBL/GenBank/DDBJ whole genome shotgun (WGS) entry which is preliminary data.</text>
</comment>
<evidence type="ECO:0000256" key="1">
    <source>
        <dbReference type="SAM" id="Phobius"/>
    </source>
</evidence>
<keyword evidence="1" id="KW-0472">Membrane</keyword>
<evidence type="ECO:0000256" key="2">
    <source>
        <dbReference type="SAM" id="SignalP"/>
    </source>
</evidence>
<organism evidence="3 4">
    <name type="scientific">Mycena venus</name>
    <dbReference type="NCBI Taxonomy" id="2733690"/>
    <lineage>
        <taxon>Eukaryota</taxon>
        <taxon>Fungi</taxon>
        <taxon>Dikarya</taxon>
        <taxon>Basidiomycota</taxon>
        <taxon>Agaricomycotina</taxon>
        <taxon>Agaricomycetes</taxon>
        <taxon>Agaricomycetidae</taxon>
        <taxon>Agaricales</taxon>
        <taxon>Marasmiineae</taxon>
        <taxon>Mycenaceae</taxon>
        <taxon>Mycena</taxon>
    </lineage>
</organism>